<dbReference type="Gene3D" id="1.20.5.1160">
    <property type="entry name" value="Vasodilator-stimulated phosphoprotein"/>
    <property type="match status" value="1"/>
</dbReference>
<name>A0A9W9F1Q1_9EURO</name>
<dbReference type="EMBL" id="JAPMSZ010000009">
    <property type="protein sequence ID" value="KAJ5091856.1"/>
    <property type="molecule type" value="Genomic_DNA"/>
</dbReference>
<dbReference type="GeneID" id="81396422"/>
<sequence>MMTTSLKRRRSVTDDGTEETHSLEKIKSMIEDLEHQMVELHIENVTRQVEISKLRKEIAEVTWSTESLSAESTGQQTQLSELRTEVDSLVPVSDMVFDMRYRAFLVCLRDIWGIENEAVRKRVGAADKELVHANIKVDARMFFVKGLAGEDELYFKKIYGVTPKVVVDLESHNCNGTWEVLNHVGALHLNGRRLRAEAEKILEVMLEHVDDLEFERAEEESEKFPVVGMA</sequence>
<feature type="region of interest" description="Disordered" evidence="1">
    <location>
        <begin position="1"/>
        <end position="21"/>
    </location>
</feature>
<proteinExistence type="predicted"/>
<accession>A0A9W9F1Q1</accession>
<evidence type="ECO:0000313" key="3">
    <source>
        <dbReference type="Proteomes" id="UP001141434"/>
    </source>
</evidence>
<keyword evidence="3" id="KW-1185">Reference proteome</keyword>
<feature type="compositionally biased region" description="Basic residues" evidence="1">
    <location>
        <begin position="1"/>
        <end position="10"/>
    </location>
</feature>
<gene>
    <name evidence="2" type="ORF">NUU61_006726</name>
</gene>
<dbReference type="AlphaFoldDB" id="A0A9W9F1Q1"/>
<dbReference type="RefSeq" id="XP_056510053.1">
    <property type="nucleotide sequence ID" value="XM_056657253.1"/>
</dbReference>
<comment type="caution">
    <text evidence="2">The sequence shown here is derived from an EMBL/GenBank/DDBJ whole genome shotgun (WGS) entry which is preliminary data.</text>
</comment>
<evidence type="ECO:0000256" key="1">
    <source>
        <dbReference type="SAM" id="MobiDB-lite"/>
    </source>
</evidence>
<organism evidence="2 3">
    <name type="scientific">Penicillium alfredii</name>
    <dbReference type="NCBI Taxonomy" id="1506179"/>
    <lineage>
        <taxon>Eukaryota</taxon>
        <taxon>Fungi</taxon>
        <taxon>Dikarya</taxon>
        <taxon>Ascomycota</taxon>
        <taxon>Pezizomycotina</taxon>
        <taxon>Eurotiomycetes</taxon>
        <taxon>Eurotiomycetidae</taxon>
        <taxon>Eurotiales</taxon>
        <taxon>Aspergillaceae</taxon>
        <taxon>Penicillium</taxon>
    </lineage>
</organism>
<evidence type="ECO:0000313" key="2">
    <source>
        <dbReference type="EMBL" id="KAJ5091856.1"/>
    </source>
</evidence>
<reference evidence="2" key="2">
    <citation type="journal article" date="2023" name="IMA Fungus">
        <title>Comparative genomic study of the Penicillium genus elucidates a diverse pangenome and 15 lateral gene transfer events.</title>
        <authorList>
            <person name="Petersen C."/>
            <person name="Sorensen T."/>
            <person name="Nielsen M.R."/>
            <person name="Sondergaard T.E."/>
            <person name="Sorensen J.L."/>
            <person name="Fitzpatrick D.A."/>
            <person name="Frisvad J.C."/>
            <person name="Nielsen K.L."/>
        </authorList>
    </citation>
    <scope>NUCLEOTIDE SEQUENCE</scope>
    <source>
        <strain evidence="2">IBT 34128</strain>
    </source>
</reference>
<dbReference type="Proteomes" id="UP001141434">
    <property type="component" value="Unassembled WGS sequence"/>
</dbReference>
<protein>
    <submittedName>
        <fullName evidence="2">Uncharacterized protein</fullName>
    </submittedName>
</protein>
<reference evidence="2" key="1">
    <citation type="submission" date="2022-11" db="EMBL/GenBank/DDBJ databases">
        <authorList>
            <person name="Petersen C."/>
        </authorList>
    </citation>
    <scope>NUCLEOTIDE SEQUENCE</scope>
    <source>
        <strain evidence="2">IBT 34128</strain>
    </source>
</reference>